<organism evidence="2 3">
    <name type="scientific">Bordetella genomosp. 5</name>
    <dbReference type="NCBI Taxonomy" id="1395608"/>
    <lineage>
        <taxon>Bacteria</taxon>
        <taxon>Pseudomonadati</taxon>
        <taxon>Pseudomonadota</taxon>
        <taxon>Betaproteobacteria</taxon>
        <taxon>Burkholderiales</taxon>
        <taxon>Alcaligenaceae</taxon>
        <taxon>Bordetella</taxon>
    </lineage>
</organism>
<evidence type="ECO:0000313" key="2">
    <source>
        <dbReference type="EMBL" id="OZI51873.1"/>
    </source>
</evidence>
<gene>
    <name evidence="2" type="ORF">CAL25_10140</name>
</gene>
<comment type="caution">
    <text evidence="2">The sequence shown here is derived from an EMBL/GenBank/DDBJ whole genome shotgun (WGS) entry which is preliminary data.</text>
</comment>
<dbReference type="SMART" id="SM00342">
    <property type="entry name" value="HTH_ARAC"/>
    <property type="match status" value="1"/>
</dbReference>
<dbReference type="GO" id="GO:0003700">
    <property type="term" value="F:DNA-binding transcription factor activity"/>
    <property type="evidence" value="ECO:0007669"/>
    <property type="project" value="InterPro"/>
</dbReference>
<name>A0A261TTB6_9BORD</name>
<dbReference type="PANTHER" id="PTHR11019:SF159">
    <property type="entry name" value="TRANSCRIPTIONAL REGULATOR-RELATED"/>
    <property type="match status" value="1"/>
</dbReference>
<dbReference type="PROSITE" id="PS01124">
    <property type="entry name" value="HTH_ARAC_FAMILY_2"/>
    <property type="match status" value="1"/>
</dbReference>
<dbReference type="Proteomes" id="UP000216913">
    <property type="component" value="Unassembled WGS sequence"/>
</dbReference>
<dbReference type="PANTHER" id="PTHR11019">
    <property type="entry name" value="HTH-TYPE TRANSCRIPTIONAL REGULATOR NIMR"/>
    <property type="match status" value="1"/>
</dbReference>
<dbReference type="Gene3D" id="1.10.10.60">
    <property type="entry name" value="Homeodomain-like"/>
    <property type="match status" value="1"/>
</dbReference>
<dbReference type="Pfam" id="PF12833">
    <property type="entry name" value="HTH_18"/>
    <property type="match status" value="1"/>
</dbReference>
<feature type="domain" description="HTH araC/xylS-type" evidence="1">
    <location>
        <begin position="161"/>
        <end position="248"/>
    </location>
</feature>
<dbReference type="AlphaFoldDB" id="A0A261TTB6"/>
<sequence length="266" mass="28580">MTRRAPLSSKLDLIAQTGFALAASRQPRYTFHWHEHDCAMLLWPRAGVLDTAWQDAGAARRRGRLVRGQALLLPSHCEHSTRAQSVTQQHGELYLAPELLRACGARGILQLDGAAQAMLDALWEPALSPRAVPSLVAALLAQLDSSRTATLVQTGPDNPALRWAASLRRQLQEGIPPSTVADAANALGLSPRTLQRACLDVYGVSPVTLRRMLVAQAARERLALGESLARVSNELGFSSSGHLGRLLRAVDATTALPAALDTDADE</sequence>
<keyword evidence="3" id="KW-1185">Reference proteome</keyword>
<dbReference type="OrthoDB" id="8847039at2"/>
<dbReference type="EMBL" id="NEVP01000006">
    <property type="protein sequence ID" value="OZI51873.1"/>
    <property type="molecule type" value="Genomic_DNA"/>
</dbReference>
<dbReference type="GO" id="GO:0043565">
    <property type="term" value="F:sequence-specific DNA binding"/>
    <property type="evidence" value="ECO:0007669"/>
    <property type="project" value="InterPro"/>
</dbReference>
<protein>
    <recommendedName>
        <fullName evidence="1">HTH araC/xylS-type domain-containing protein</fullName>
    </recommendedName>
</protein>
<dbReference type="InterPro" id="IPR018060">
    <property type="entry name" value="HTH_AraC"/>
</dbReference>
<proteinExistence type="predicted"/>
<dbReference type="RefSeq" id="WP_094799827.1">
    <property type="nucleotide sequence ID" value="NZ_NEVP01000006.1"/>
</dbReference>
<evidence type="ECO:0000313" key="3">
    <source>
        <dbReference type="Proteomes" id="UP000216913"/>
    </source>
</evidence>
<reference evidence="2 3" key="1">
    <citation type="submission" date="2017-05" db="EMBL/GenBank/DDBJ databases">
        <title>Complete and WGS of Bordetella genogroups.</title>
        <authorList>
            <person name="Spilker T."/>
            <person name="LiPuma J."/>
        </authorList>
    </citation>
    <scope>NUCLEOTIDE SEQUENCE [LARGE SCALE GENOMIC DNA]</scope>
    <source>
        <strain evidence="2 3">AU10456</strain>
    </source>
</reference>
<evidence type="ECO:0000259" key="1">
    <source>
        <dbReference type="PROSITE" id="PS01124"/>
    </source>
</evidence>
<accession>A0A261TTB6</accession>